<evidence type="ECO:0000256" key="6">
    <source>
        <dbReference type="ARBA" id="ARBA00023136"/>
    </source>
</evidence>
<keyword evidence="6 7" id="KW-0472">Membrane</keyword>
<comment type="subcellular location">
    <subcellularLocation>
        <location evidence="1">Endomembrane system</location>
        <topology evidence="1">Multi-pass membrane protein</topology>
    </subcellularLocation>
</comment>
<proteinExistence type="inferred from homology"/>
<sequence>MSLQPIAVDFCQGSALRGRRRSSIRRQNLLPALGYAANSNRDESAVVDDVECTITPPTTAHTSSQSIHIDTSRHHDALTLSSPKTTSTVTTHTTDSYFEAKSYPKDLRLQWRLASALFQYFLNGWGDGVTGTALPYFEAEFHLTYMTSSLLFAGTMTGFTLGTLVVPRVVAFLGRHDLSNSKAAVQLLTPFRSLVDRSRQPQLAFLASQARFFVVILTSIGSPTNFLMMGSQRGLALMFIAYVIISFARAISTAELNLFLANHPSKALGYAFGLWGLGAVISPLIFQALAARIPWAHFYFGSLVLVALNMTFLFITFMPTTPELVADRNTALAQMVSPSEPTRTPIKNSLRLAVRMPYLWAVAAFTVLYCGTETTTQGLVVQYLLAERNANPNTVGYVSSGFWLGVTINRVAWSYFSSHVSFSRRRYVVQLCILSSLFTEFFSGVGLVMQVLMWLVKSTVANAVSVSIIGLCFAPVFPSSLELANDLLPVEVHMIAMGIVSAAGSVGSAVLPFVTGVITTEYTMKVWPYMTITATSCLFITWFLFPTHPPIRRVIKE</sequence>
<feature type="transmembrane region" description="Helical" evidence="7">
    <location>
        <begin position="267"/>
        <end position="286"/>
    </location>
</feature>
<evidence type="ECO:0000256" key="1">
    <source>
        <dbReference type="ARBA" id="ARBA00004127"/>
    </source>
</evidence>
<feature type="transmembrane region" description="Helical" evidence="7">
    <location>
        <begin position="493"/>
        <end position="514"/>
    </location>
</feature>
<dbReference type="PROSITE" id="PS50850">
    <property type="entry name" value="MFS"/>
    <property type="match status" value="1"/>
</dbReference>
<feature type="transmembrane region" description="Helical" evidence="7">
    <location>
        <begin position="298"/>
        <end position="318"/>
    </location>
</feature>
<feature type="transmembrane region" description="Helical" evidence="7">
    <location>
        <begin position="397"/>
        <end position="416"/>
    </location>
</feature>
<dbReference type="InterPro" id="IPR020846">
    <property type="entry name" value="MFS_dom"/>
</dbReference>
<feature type="transmembrane region" description="Helical" evidence="7">
    <location>
        <begin position="150"/>
        <end position="173"/>
    </location>
</feature>
<evidence type="ECO:0000256" key="5">
    <source>
        <dbReference type="ARBA" id="ARBA00022989"/>
    </source>
</evidence>
<dbReference type="InterPro" id="IPR011701">
    <property type="entry name" value="MFS"/>
</dbReference>
<dbReference type="SUPFAM" id="SSF103473">
    <property type="entry name" value="MFS general substrate transporter"/>
    <property type="match status" value="1"/>
</dbReference>
<protein>
    <recommendedName>
        <fullName evidence="8">Major facilitator superfamily (MFS) profile domain-containing protein</fullName>
    </recommendedName>
</protein>
<keyword evidence="3" id="KW-0813">Transport</keyword>
<keyword evidence="10" id="KW-1185">Reference proteome</keyword>
<dbReference type="Proteomes" id="UP000815677">
    <property type="component" value="Unassembled WGS sequence"/>
</dbReference>
<evidence type="ECO:0000256" key="7">
    <source>
        <dbReference type="SAM" id="Phobius"/>
    </source>
</evidence>
<organism evidence="9 10">
    <name type="scientific">Mycena chlorophos</name>
    <name type="common">Agaric fungus</name>
    <name type="synonym">Agaricus chlorophos</name>
    <dbReference type="NCBI Taxonomy" id="658473"/>
    <lineage>
        <taxon>Eukaryota</taxon>
        <taxon>Fungi</taxon>
        <taxon>Dikarya</taxon>
        <taxon>Basidiomycota</taxon>
        <taxon>Agaricomycotina</taxon>
        <taxon>Agaricomycetes</taxon>
        <taxon>Agaricomycetidae</taxon>
        <taxon>Agaricales</taxon>
        <taxon>Marasmiineae</taxon>
        <taxon>Mycenaceae</taxon>
        <taxon>Mycena</taxon>
    </lineage>
</organism>
<dbReference type="Pfam" id="PF07690">
    <property type="entry name" value="MFS_1"/>
    <property type="match status" value="1"/>
</dbReference>
<feature type="transmembrane region" description="Helical" evidence="7">
    <location>
        <begin position="428"/>
        <end position="448"/>
    </location>
</feature>
<accession>A0ABQ0L9S2</accession>
<keyword evidence="5 7" id="KW-1133">Transmembrane helix</keyword>
<dbReference type="Gene3D" id="1.20.1250.20">
    <property type="entry name" value="MFS general substrate transporter like domains"/>
    <property type="match status" value="2"/>
</dbReference>
<feature type="transmembrane region" description="Helical" evidence="7">
    <location>
        <begin position="358"/>
        <end position="385"/>
    </location>
</feature>
<dbReference type="EMBL" id="DF844078">
    <property type="protein sequence ID" value="GAT47875.1"/>
    <property type="molecule type" value="Genomic_DNA"/>
</dbReference>
<evidence type="ECO:0000256" key="2">
    <source>
        <dbReference type="ARBA" id="ARBA00008335"/>
    </source>
</evidence>
<evidence type="ECO:0000313" key="9">
    <source>
        <dbReference type="EMBL" id="GAT47875.1"/>
    </source>
</evidence>
<feature type="transmembrane region" description="Helical" evidence="7">
    <location>
        <begin position="526"/>
        <end position="545"/>
    </location>
</feature>
<reference evidence="9" key="1">
    <citation type="submission" date="2014-09" db="EMBL/GenBank/DDBJ databases">
        <title>Genome sequence of the luminous mushroom Mycena chlorophos for searching fungal bioluminescence genes.</title>
        <authorList>
            <person name="Tanaka Y."/>
            <person name="Kasuga D."/>
            <person name="Oba Y."/>
            <person name="Hase S."/>
            <person name="Sato K."/>
            <person name="Oba Y."/>
            <person name="Sakakibara Y."/>
        </authorList>
    </citation>
    <scope>NUCLEOTIDE SEQUENCE</scope>
</reference>
<gene>
    <name evidence="9" type="ORF">MCHLO_05317</name>
</gene>
<keyword evidence="4 7" id="KW-0812">Transmembrane</keyword>
<evidence type="ECO:0000313" key="10">
    <source>
        <dbReference type="Proteomes" id="UP000815677"/>
    </source>
</evidence>
<evidence type="ECO:0000256" key="4">
    <source>
        <dbReference type="ARBA" id="ARBA00022692"/>
    </source>
</evidence>
<dbReference type="InterPro" id="IPR051788">
    <property type="entry name" value="MFS_Transporter"/>
</dbReference>
<dbReference type="InterPro" id="IPR036259">
    <property type="entry name" value="MFS_trans_sf"/>
</dbReference>
<feature type="transmembrane region" description="Helical" evidence="7">
    <location>
        <begin position="234"/>
        <end position="252"/>
    </location>
</feature>
<dbReference type="PANTHER" id="PTHR23514:SF3">
    <property type="entry name" value="BYPASS OF STOP CODON PROTEIN 6"/>
    <property type="match status" value="1"/>
</dbReference>
<evidence type="ECO:0000259" key="8">
    <source>
        <dbReference type="PROSITE" id="PS50850"/>
    </source>
</evidence>
<comment type="similarity">
    <text evidence="2">Belongs to the major facilitator superfamily.</text>
</comment>
<feature type="transmembrane region" description="Helical" evidence="7">
    <location>
        <begin position="460"/>
        <end position="481"/>
    </location>
</feature>
<name>A0ABQ0L9S2_MYCCL</name>
<dbReference type="PANTHER" id="PTHR23514">
    <property type="entry name" value="BYPASS OF STOP CODON PROTEIN 6"/>
    <property type="match status" value="1"/>
</dbReference>
<feature type="domain" description="Major facilitator superfamily (MFS) profile" evidence="8">
    <location>
        <begin position="359"/>
        <end position="557"/>
    </location>
</feature>
<evidence type="ECO:0000256" key="3">
    <source>
        <dbReference type="ARBA" id="ARBA00022448"/>
    </source>
</evidence>